<dbReference type="eggNOG" id="KOG1944">
    <property type="taxonomic scope" value="Eukaryota"/>
</dbReference>
<dbReference type="STRING" id="312017.I7MCM1"/>
<keyword evidence="5" id="KW-0472">Membrane</keyword>
<dbReference type="GO" id="GO:0005737">
    <property type="term" value="C:cytoplasm"/>
    <property type="evidence" value="ECO:0007669"/>
    <property type="project" value="TreeGrafter"/>
</dbReference>
<comment type="similarity">
    <text evidence="2 6">Belongs to the peroxisomal membrane protein PXMP2/4 family.</text>
</comment>
<accession>I7MCM1</accession>
<evidence type="ECO:0000256" key="4">
    <source>
        <dbReference type="ARBA" id="ARBA00022989"/>
    </source>
</evidence>
<keyword evidence="3" id="KW-0812">Transmembrane</keyword>
<dbReference type="OrthoDB" id="310747at2759"/>
<comment type="subcellular location">
    <subcellularLocation>
        <location evidence="1">Membrane</location>
        <topology evidence="1">Multi-pass membrane protein</topology>
    </subcellularLocation>
</comment>
<dbReference type="AlphaFoldDB" id="I7MCM1"/>
<name>I7MCM1_TETTS</name>
<organism evidence="7 8">
    <name type="scientific">Tetrahymena thermophila (strain SB210)</name>
    <dbReference type="NCBI Taxonomy" id="312017"/>
    <lineage>
        <taxon>Eukaryota</taxon>
        <taxon>Sar</taxon>
        <taxon>Alveolata</taxon>
        <taxon>Ciliophora</taxon>
        <taxon>Intramacronucleata</taxon>
        <taxon>Oligohymenophorea</taxon>
        <taxon>Hymenostomatida</taxon>
        <taxon>Tetrahymenina</taxon>
        <taxon>Tetrahymenidae</taxon>
        <taxon>Tetrahymena</taxon>
    </lineage>
</organism>
<dbReference type="GO" id="GO:0016020">
    <property type="term" value="C:membrane"/>
    <property type="evidence" value="ECO:0007669"/>
    <property type="project" value="UniProtKB-SubCell"/>
</dbReference>
<evidence type="ECO:0000256" key="3">
    <source>
        <dbReference type="ARBA" id="ARBA00022692"/>
    </source>
</evidence>
<dbReference type="InterPro" id="IPR007248">
    <property type="entry name" value="Mpv17_PMP22"/>
</dbReference>
<sequence length="186" mass="21562">MSSFFKNLFTKYNTFTMQKPFTSISLSTGVILGLGDVLEQFIEKKSTKVPKPFEIRRVLNMSAYGLTIYGPFCSLWYTKWLPTLAPLTPTPALKQLSLKILYDETLQSGFFYMSFLYTLTRLEGGSHQQGQDKVKRDFFRCYLADLAVWPWIQYLNFRYVPPHLQAIVVSSLTVFWGAYISYVQHS</sequence>
<dbReference type="PANTHER" id="PTHR11266">
    <property type="entry name" value="PEROXISOMAL MEMBRANE PROTEIN 2, PXMP2 MPV17"/>
    <property type="match status" value="1"/>
</dbReference>
<evidence type="ECO:0000256" key="1">
    <source>
        <dbReference type="ARBA" id="ARBA00004141"/>
    </source>
</evidence>
<evidence type="ECO:0000313" key="8">
    <source>
        <dbReference type="Proteomes" id="UP000009168"/>
    </source>
</evidence>
<dbReference type="Pfam" id="PF04117">
    <property type="entry name" value="Mpv17_PMP22"/>
    <property type="match status" value="1"/>
</dbReference>
<dbReference type="EMBL" id="GG662447">
    <property type="protein sequence ID" value="EAR84280.1"/>
    <property type="molecule type" value="Genomic_DNA"/>
</dbReference>
<evidence type="ECO:0000313" key="7">
    <source>
        <dbReference type="EMBL" id="EAR84280.1"/>
    </source>
</evidence>
<dbReference type="Proteomes" id="UP000009168">
    <property type="component" value="Unassembled WGS sequence"/>
</dbReference>
<reference evidence="8" key="1">
    <citation type="journal article" date="2006" name="PLoS Biol.">
        <title>Macronuclear genome sequence of the ciliate Tetrahymena thermophila, a model eukaryote.</title>
        <authorList>
            <person name="Eisen J.A."/>
            <person name="Coyne R.S."/>
            <person name="Wu M."/>
            <person name="Wu D."/>
            <person name="Thiagarajan M."/>
            <person name="Wortman J.R."/>
            <person name="Badger J.H."/>
            <person name="Ren Q."/>
            <person name="Amedeo P."/>
            <person name="Jones K.M."/>
            <person name="Tallon L.J."/>
            <person name="Delcher A.L."/>
            <person name="Salzberg S.L."/>
            <person name="Silva J.C."/>
            <person name="Haas B.J."/>
            <person name="Majoros W.H."/>
            <person name="Farzad M."/>
            <person name="Carlton J.M."/>
            <person name="Smith R.K. Jr."/>
            <person name="Garg J."/>
            <person name="Pearlman R.E."/>
            <person name="Karrer K.M."/>
            <person name="Sun L."/>
            <person name="Manning G."/>
            <person name="Elde N.C."/>
            <person name="Turkewitz A.P."/>
            <person name="Asai D.J."/>
            <person name="Wilkes D.E."/>
            <person name="Wang Y."/>
            <person name="Cai H."/>
            <person name="Collins K."/>
            <person name="Stewart B.A."/>
            <person name="Lee S.R."/>
            <person name="Wilamowska K."/>
            <person name="Weinberg Z."/>
            <person name="Ruzzo W.L."/>
            <person name="Wloga D."/>
            <person name="Gaertig J."/>
            <person name="Frankel J."/>
            <person name="Tsao C.-C."/>
            <person name="Gorovsky M.A."/>
            <person name="Keeling P.J."/>
            <person name="Waller R.F."/>
            <person name="Patron N.J."/>
            <person name="Cherry J.M."/>
            <person name="Stover N.A."/>
            <person name="Krieger C.J."/>
            <person name="del Toro C."/>
            <person name="Ryder H.F."/>
            <person name="Williamson S.C."/>
            <person name="Barbeau R.A."/>
            <person name="Hamilton E.P."/>
            <person name="Orias E."/>
        </authorList>
    </citation>
    <scope>NUCLEOTIDE SEQUENCE [LARGE SCALE GENOMIC DNA]</scope>
    <source>
        <strain evidence="8">SB210</strain>
    </source>
</reference>
<dbReference type="HOGENOM" id="CLU_049109_4_1_1"/>
<evidence type="ECO:0000256" key="6">
    <source>
        <dbReference type="RuleBase" id="RU363053"/>
    </source>
</evidence>
<proteinExistence type="inferred from homology"/>
<keyword evidence="8" id="KW-1185">Reference proteome</keyword>
<dbReference type="KEGG" id="tet:TTHERM_00715840"/>
<dbReference type="OMA" id="NEKGGQC"/>
<dbReference type="InParanoid" id="I7MCM1"/>
<keyword evidence="4" id="KW-1133">Transmembrane helix</keyword>
<gene>
    <name evidence="7" type="ORF">TTHERM_00715840</name>
</gene>
<evidence type="ECO:0000256" key="2">
    <source>
        <dbReference type="ARBA" id="ARBA00006824"/>
    </source>
</evidence>
<evidence type="ECO:0000256" key="5">
    <source>
        <dbReference type="ARBA" id="ARBA00023136"/>
    </source>
</evidence>
<dbReference type="GeneID" id="7831854"/>
<protein>
    <submittedName>
        <fullName evidence="7">Mpv17/PMP22 family protein</fullName>
    </submittedName>
</protein>
<dbReference type="RefSeq" id="XP_001031943.1">
    <property type="nucleotide sequence ID" value="XM_001031943.1"/>
</dbReference>